<keyword evidence="2" id="KW-1185">Reference proteome</keyword>
<evidence type="ECO:0000313" key="2">
    <source>
        <dbReference type="Proteomes" id="UP000199203"/>
    </source>
</evidence>
<evidence type="ECO:0008006" key="3">
    <source>
        <dbReference type="Google" id="ProtNLM"/>
    </source>
</evidence>
<gene>
    <name evidence="1" type="ORF">SAMN05421825_3748</name>
</gene>
<dbReference type="PROSITE" id="PS51257">
    <property type="entry name" value="PROKAR_LIPOPROTEIN"/>
    <property type="match status" value="1"/>
</dbReference>
<sequence>MKKLLLLFIIIHSLYSCQTKKNEFENTTLVSVEKKDNTYLVNDRCDGGYPVLRFSKNEFYFYVPQEGSYYHIRDFTTNKGNYTFVTDKYKNLKQDSFTERNIKWKLIKMENNFWEFSNNINVAKYKVIDSLLLQKSKILIVHQPCTDCFDKELCDEWNKKTIKTKEPDKSKNLYCLFNESNYEIEVKYNNQIYKYENLEFTGFRYSKIFSKENSIFCEFKQDSGGRIICEYNFNAKDKQLYLNKITYKVFDKNEQGSKNQIFTKKVNKKIQDIDGDELLQNIQKNN</sequence>
<organism evidence="1 2">
    <name type="scientific">Epilithonimonas hungarica</name>
    <dbReference type="NCBI Taxonomy" id="454006"/>
    <lineage>
        <taxon>Bacteria</taxon>
        <taxon>Pseudomonadati</taxon>
        <taxon>Bacteroidota</taxon>
        <taxon>Flavobacteriia</taxon>
        <taxon>Flavobacteriales</taxon>
        <taxon>Weeksellaceae</taxon>
        <taxon>Chryseobacterium group</taxon>
        <taxon>Epilithonimonas</taxon>
    </lineage>
</organism>
<dbReference type="AlphaFoldDB" id="A0A1G7VXJ6"/>
<dbReference type="EMBL" id="FNBH01000006">
    <property type="protein sequence ID" value="SDG64482.1"/>
    <property type="molecule type" value="Genomic_DNA"/>
</dbReference>
<dbReference type="STRING" id="454006.SAMN05421825_3748"/>
<dbReference type="Proteomes" id="UP000199203">
    <property type="component" value="Unassembled WGS sequence"/>
</dbReference>
<dbReference type="RefSeq" id="WP_089875191.1">
    <property type="nucleotide sequence ID" value="NZ_FNBH01000006.1"/>
</dbReference>
<protein>
    <recommendedName>
        <fullName evidence="3">Lipoprotein</fullName>
    </recommendedName>
</protein>
<proteinExistence type="predicted"/>
<reference evidence="2" key="1">
    <citation type="submission" date="2016-10" db="EMBL/GenBank/DDBJ databases">
        <authorList>
            <person name="Varghese N."/>
            <person name="Submissions S."/>
        </authorList>
    </citation>
    <scope>NUCLEOTIDE SEQUENCE [LARGE SCALE GENOMIC DNA]</scope>
    <source>
        <strain evidence="2">DSM 19684</strain>
    </source>
</reference>
<name>A0A1G7VXJ6_9FLAO</name>
<evidence type="ECO:0000313" key="1">
    <source>
        <dbReference type="EMBL" id="SDG64482.1"/>
    </source>
</evidence>
<accession>A0A1G7VXJ6</accession>
<dbReference type="OrthoDB" id="1454334at2"/>